<evidence type="ECO:0000256" key="1">
    <source>
        <dbReference type="SAM" id="MobiDB-lite"/>
    </source>
</evidence>
<keyword evidence="4" id="KW-1185">Reference proteome</keyword>
<feature type="chain" id="PRO_5039078118" description="Lipoprotein" evidence="2">
    <location>
        <begin position="24"/>
        <end position="217"/>
    </location>
</feature>
<reference evidence="3 4" key="1">
    <citation type="submission" date="2016-10" db="EMBL/GenBank/DDBJ databases">
        <title>Genome sequence of Streptomyces gilvigriseus MUSC 26.</title>
        <authorList>
            <person name="Lee L.-H."/>
            <person name="Ser H.-L."/>
        </authorList>
    </citation>
    <scope>NUCLEOTIDE SEQUENCE [LARGE SCALE GENOMIC DNA]</scope>
    <source>
        <strain evidence="3 4">MUSC 26</strain>
    </source>
</reference>
<gene>
    <name evidence="3" type="ORF">BIV57_12660</name>
</gene>
<feature type="signal peptide" evidence="2">
    <location>
        <begin position="1"/>
        <end position="23"/>
    </location>
</feature>
<comment type="caution">
    <text evidence="3">The sequence shown here is derived from an EMBL/GenBank/DDBJ whole genome shotgun (WGS) entry which is preliminary data.</text>
</comment>
<dbReference type="Proteomes" id="UP000243342">
    <property type="component" value="Unassembled WGS sequence"/>
</dbReference>
<accession>A0A1J7BF21</accession>
<name>A0A1J7BF21_9ACTN</name>
<sequence length="217" mass="22510">MRTRTARLAAQAAAVGAALGLLSACGSSGGGKDKINTGQSGKPAASTTASPSSSAAAGAPTPSLPVSAKDVFEDQSTGDATKDAVLADNAKAVTAIDDAIFKQSLKAPALNYYLQGSALVGADKYVKGWIDSHEDWVGKVRFFNRKLTMMSDGTASVIYCSDESKANIKDAKTGKVDTSSGGGATYVLYNTRLTKNKQGVWQTTFMVSQRGARQCKP</sequence>
<evidence type="ECO:0000313" key="3">
    <source>
        <dbReference type="EMBL" id="OIV37173.1"/>
    </source>
</evidence>
<dbReference type="EMBL" id="MLCF01000062">
    <property type="protein sequence ID" value="OIV37173.1"/>
    <property type="molecule type" value="Genomic_DNA"/>
</dbReference>
<dbReference type="AlphaFoldDB" id="A0A1J7BF21"/>
<organism evidence="3 4">
    <name type="scientific">Mangrovactinospora gilvigrisea</name>
    <dbReference type="NCBI Taxonomy" id="1428644"/>
    <lineage>
        <taxon>Bacteria</taxon>
        <taxon>Bacillati</taxon>
        <taxon>Actinomycetota</taxon>
        <taxon>Actinomycetes</taxon>
        <taxon>Kitasatosporales</taxon>
        <taxon>Streptomycetaceae</taxon>
        <taxon>Mangrovactinospora</taxon>
    </lineage>
</organism>
<dbReference type="STRING" id="1428644.BIV57_12660"/>
<keyword evidence="2" id="KW-0732">Signal</keyword>
<evidence type="ECO:0000313" key="4">
    <source>
        <dbReference type="Proteomes" id="UP000243342"/>
    </source>
</evidence>
<proteinExistence type="predicted"/>
<dbReference type="PROSITE" id="PS51257">
    <property type="entry name" value="PROKAR_LIPOPROTEIN"/>
    <property type="match status" value="1"/>
</dbReference>
<feature type="region of interest" description="Disordered" evidence="1">
    <location>
        <begin position="32"/>
        <end position="67"/>
    </location>
</feature>
<evidence type="ECO:0000256" key="2">
    <source>
        <dbReference type="SAM" id="SignalP"/>
    </source>
</evidence>
<dbReference type="OrthoDB" id="4323476at2"/>
<evidence type="ECO:0008006" key="5">
    <source>
        <dbReference type="Google" id="ProtNLM"/>
    </source>
</evidence>
<feature type="compositionally biased region" description="Low complexity" evidence="1">
    <location>
        <begin position="40"/>
        <end position="61"/>
    </location>
</feature>
<protein>
    <recommendedName>
        <fullName evidence="5">Lipoprotein</fullName>
    </recommendedName>
</protein>